<sequence>MSSDNSSIHFPKLNDSNYATWSIMMEAELIRKGLWTGIVEILVDGDGKTADEVEKEFLLKKTKQAASKMAEACAEMILHVDGGQLLHMILRDPMEVWEMLKSVHRARGFATSLALCRKFLMTKK</sequence>
<dbReference type="AlphaFoldDB" id="A0AA39UM01"/>
<reference evidence="1" key="1">
    <citation type="submission" date="2023-06" db="EMBL/GenBank/DDBJ databases">
        <authorList>
            <consortium name="Lawrence Berkeley National Laboratory"/>
            <person name="Ahrendt S."/>
            <person name="Sahu N."/>
            <person name="Indic B."/>
            <person name="Wong-Bajracharya J."/>
            <person name="Merenyi Z."/>
            <person name="Ke H.-M."/>
            <person name="Monk M."/>
            <person name="Kocsube S."/>
            <person name="Drula E."/>
            <person name="Lipzen A."/>
            <person name="Balint B."/>
            <person name="Henrissat B."/>
            <person name="Andreopoulos B."/>
            <person name="Martin F.M."/>
            <person name="Harder C.B."/>
            <person name="Rigling D."/>
            <person name="Ford K.L."/>
            <person name="Foster G.D."/>
            <person name="Pangilinan J."/>
            <person name="Papanicolaou A."/>
            <person name="Barry K."/>
            <person name="LaButti K."/>
            <person name="Viragh M."/>
            <person name="Koriabine M."/>
            <person name="Yan M."/>
            <person name="Riley R."/>
            <person name="Champramary S."/>
            <person name="Plett K.L."/>
            <person name="Tsai I.J."/>
            <person name="Slot J."/>
            <person name="Sipos G."/>
            <person name="Plett J."/>
            <person name="Nagy L.G."/>
            <person name="Grigoriev I.V."/>
        </authorList>
    </citation>
    <scope>NUCLEOTIDE SEQUENCE</scope>
    <source>
        <strain evidence="1">HWK02</strain>
    </source>
</reference>
<dbReference type="Proteomes" id="UP001175228">
    <property type="component" value="Unassembled WGS sequence"/>
</dbReference>
<name>A0AA39UM01_9AGAR</name>
<protein>
    <recommendedName>
        <fullName evidence="3">DUF4219 domain-containing protein</fullName>
    </recommendedName>
</protein>
<evidence type="ECO:0008006" key="3">
    <source>
        <dbReference type="Google" id="ProtNLM"/>
    </source>
</evidence>
<organism evidence="1 2">
    <name type="scientific">Armillaria luteobubalina</name>
    <dbReference type="NCBI Taxonomy" id="153913"/>
    <lineage>
        <taxon>Eukaryota</taxon>
        <taxon>Fungi</taxon>
        <taxon>Dikarya</taxon>
        <taxon>Basidiomycota</taxon>
        <taxon>Agaricomycotina</taxon>
        <taxon>Agaricomycetes</taxon>
        <taxon>Agaricomycetidae</taxon>
        <taxon>Agaricales</taxon>
        <taxon>Marasmiineae</taxon>
        <taxon>Physalacriaceae</taxon>
        <taxon>Armillaria</taxon>
    </lineage>
</organism>
<dbReference type="EMBL" id="JAUEPU010000053">
    <property type="protein sequence ID" value="KAK0484275.1"/>
    <property type="molecule type" value="Genomic_DNA"/>
</dbReference>
<keyword evidence="2" id="KW-1185">Reference proteome</keyword>
<evidence type="ECO:0000313" key="2">
    <source>
        <dbReference type="Proteomes" id="UP001175228"/>
    </source>
</evidence>
<gene>
    <name evidence="1" type="ORF">EDD18DRAFT_1361289</name>
</gene>
<accession>A0AA39UM01</accession>
<evidence type="ECO:0000313" key="1">
    <source>
        <dbReference type="EMBL" id="KAK0484275.1"/>
    </source>
</evidence>
<comment type="caution">
    <text evidence="1">The sequence shown here is derived from an EMBL/GenBank/DDBJ whole genome shotgun (WGS) entry which is preliminary data.</text>
</comment>
<proteinExistence type="predicted"/>